<evidence type="ECO:0000256" key="7">
    <source>
        <dbReference type="ARBA" id="ARBA00022827"/>
    </source>
</evidence>
<dbReference type="InterPro" id="IPR004099">
    <property type="entry name" value="Pyr_nucl-diS_OxRdtase_dimer"/>
</dbReference>
<evidence type="ECO:0000256" key="2">
    <source>
        <dbReference type="ARBA" id="ARBA00007532"/>
    </source>
</evidence>
<keyword evidence="11 13" id="KW-0676">Redox-active center</keyword>
<evidence type="ECO:0000256" key="3">
    <source>
        <dbReference type="ARBA" id="ARBA00012608"/>
    </source>
</evidence>
<dbReference type="Proteomes" id="UP001575105">
    <property type="component" value="Unassembled WGS sequence"/>
</dbReference>
<dbReference type="Pfam" id="PF07992">
    <property type="entry name" value="Pyr_redox_2"/>
    <property type="match status" value="1"/>
</dbReference>
<organism evidence="16 17">
    <name type="scientific">Natronomicrosphaera hydrolytica</name>
    <dbReference type="NCBI Taxonomy" id="3242702"/>
    <lineage>
        <taxon>Bacteria</taxon>
        <taxon>Pseudomonadati</taxon>
        <taxon>Planctomycetota</taxon>
        <taxon>Phycisphaerae</taxon>
        <taxon>Phycisphaerales</taxon>
        <taxon>Phycisphaeraceae</taxon>
        <taxon>Natronomicrosphaera</taxon>
    </lineage>
</organism>
<evidence type="ECO:0000256" key="8">
    <source>
        <dbReference type="ARBA" id="ARBA00023002"/>
    </source>
</evidence>
<comment type="similarity">
    <text evidence="2 13">Belongs to the class-I pyridine nucleotide-disulfide oxidoreductase family.</text>
</comment>
<dbReference type="InterPro" id="IPR036188">
    <property type="entry name" value="FAD/NAD-bd_sf"/>
</dbReference>
<keyword evidence="6 13" id="KW-0285">Flavoprotein</keyword>
<comment type="caution">
    <text evidence="16">The sequence shown here is derived from an EMBL/GenBank/DDBJ whole genome shotgun (WGS) entry which is preliminary data.</text>
</comment>
<keyword evidence="8 13" id="KW-0560">Oxidoreductase</keyword>
<dbReference type="InterPro" id="IPR006258">
    <property type="entry name" value="Lipoamide_DH"/>
</dbReference>
<dbReference type="Gene3D" id="3.50.50.60">
    <property type="entry name" value="FAD/NAD(P)-binding domain"/>
    <property type="match status" value="2"/>
</dbReference>
<evidence type="ECO:0000256" key="13">
    <source>
        <dbReference type="RuleBase" id="RU003692"/>
    </source>
</evidence>
<evidence type="ECO:0000313" key="16">
    <source>
        <dbReference type="EMBL" id="MFA9478698.1"/>
    </source>
</evidence>
<feature type="domain" description="Pyridine nucleotide-disulphide oxidoreductase dimerisation" evidence="14">
    <location>
        <begin position="343"/>
        <end position="452"/>
    </location>
</feature>
<dbReference type="PROSITE" id="PS00076">
    <property type="entry name" value="PYRIDINE_REDOX_1"/>
    <property type="match status" value="1"/>
</dbReference>
<evidence type="ECO:0000259" key="15">
    <source>
        <dbReference type="Pfam" id="PF07992"/>
    </source>
</evidence>
<evidence type="ECO:0000259" key="14">
    <source>
        <dbReference type="Pfam" id="PF02852"/>
    </source>
</evidence>
<keyword evidence="5" id="KW-0963">Cytoplasm</keyword>
<dbReference type="GO" id="GO:0004148">
    <property type="term" value="F:dihydrolipoyl dehydrogenase (NADH) activity"/>
    <property type="evidence" value="ECO:0007669"/>
    <property type="project" value="UniProtKB-EC"/>
</dbReference>
<dbReference type="InterPro" id="IPR050151">
    <property type="entry name" value="Class-I_Pyr_Nuc-Dis_Oxidored"/>
</dbReference>
<dbReference type="PANTHER" id="PTHR22912">
    <property type="entry name" value="DISULFIDE OXIDOREDUCTASE"/>
    <property type="match status" value="1"/>
</dbReference>
<accession>A0ABV4U6U5</accession>
<protein>
    <recommendedName>
        <fullName evidence="4 13">Dihydrolipoyl dehydrogenase</fullName>
        <ecNumber evidence="3 13">1.8.1.4</ecNumber>
    </recommendedName>
</protein>
<dbReference type="InterPro" id="IPR001100">
    <property type="entry name" value="Pyr_nuc-diS_OxRdtase"/>
</dbReference>
<dbReference type="RefSeq" id="WP_425345624.1">
    <property type="nucleotide sequence ID" value="NZ_JBGUBD010000005.1"/>
</dbReference>
<comment type="catalytic activity">
    <reaction evidence="12 13">
        <text>N(6)-[(R)-dihydrolipoyl]-L-lysyl-[protein] + NAD(+) = N(6)-[(R)-lipoyl]-L-lysyl-[protein] + NADH + H(+)</text>
        <dbReference type="Rhea" id="RHEA:15045"/>
        <dbReference type="Rhea" id="RHEA-COMP:10474"/>
        <dbReference type="Rhea" id="RHEA-COMP:10475"/>
        <dbReference type="ChEBI" id="CHEBI:15378"/>
        <dbReference type="ChEBI" id="CHEBI:57540"/>
        <dbReference type="ChEBI" id="CHEBI:57945"/>
        <dbReference type="ChEBI" id="CHEBI:83099"/>
        <dbReference type="ChEBI" id="CHEBI:83100"/>
        <dbReference type="EC" id="1.8.1.4"/>
    </reaction>
</comment>
<keyword evidence="9 13" id="KW-0520">NAD</keyword>
<evidence type="ECO:0000313" key="17">
    <source>
        <dbReference type="Proteomes" id="UP001575105"/>
    </source>
</evidence>
<reference evidence="16 17" key="1">
    <citation type="submission" date="2024-08" db="EMBL/GenBank/DDBJ databases">
        <title>Whole-genome sequencing of halo(alkali)philic microorganisms from hypersaline lakes.</title>
        <authorList>
            <person name="Sorokin D.Y."/>
            <person name="Merkel A.Y."/>
            <person name="Messina E."/>
            <person name="Yakimov M."/>
        </authorList>
    </citation>
    <scope>NUCLEOTIDE SEQUENCE [LARGE SCALE GENOMIC DNA]</scope>
    <source>
        <strain evidence="16 17">AB-hyl4</strain>
    </source>
</reference>
<dbReference type="EMBL" id="JBGUBD010000005">
    <property type="protein sequence ID" value="MFA9478698.1"/>
    <property type="molecule type" value="Genomic_DNA"/>
</dbReference>
<dbReference type="PIRSF" id="PIRSF000350">
    <property type="entry name" value="Mercury_reductase_MerA"/>
    <property type="match status" value="1"/>
</dbReference>
<evidence type="ECO:0000256" key="10">
    <source>
        <dbReference type="ARBA" id="ARBA00023157"/>
    </source>
</evidence>
<evidence type="ECO:0000256" key="4">
    <source>
        <dbReference type="ARBA" id="ARBA00016961"/>
    </source>
</evidence>
<gene>
    <name evidence="16" type="primary">lpdA</name>
    <name evidence="16" type="ORF">ACERK3_10355</name>
</gene>
<comment type="cofactor">
    <cofactor evidence="13">
        <name>FAD</name>
        <dbReference type="ChEBI" id="CHEBI:57692"/>
    </cofactor>
    <text evidence="13">Binds 1 FAD per subunit.</text>
</comment>
<dbReference type="PANTHER" id="PTHR22912:SF224">
    <property type="entry name" value="DIHYDROLIPOYL DEHYDROGENASE"/>
    <property type="match status" value="1"/>
</dbReference>
<sequence>MSEHDLIVIGAGPGGYVAAIRAAQLGLNVACVDDNAEPGGTCLRVGCIPSKAMLESSERYDEAQHHLADHGVTVGSVKLDLPTMLKRKDKVVQSLTRGVKSLFKKNKVTHYQGRARLNKDRAVIVTDDKGNEQTHAAKHIIIATGSTPATLPGIDLSDKRVDTSTDALSYDKVPKKLAVIGAGYIGLELGAVWRRLGSEVTMIEYLDRILPGMDSEMATLAHKLFKKQGLNFRLGAKVTGAKSKGKGAVVELEGGETIEADRVLVAVGRKPNTEGLGLDEAGVELDERGRIKIDSDFKTSVANVYAVGDVVAGAMLAHKAEDEGVACVEKIVLGRGHVDYNAIPAVVYTHPEIASVGRTEEQLKQQGVAYRKGTFPFMANGRARSLEQTDGMVKILADEKTDRVLGVHILGPRAGDLIAECATAMTFGASSEDLVMACHAHPTLAEAVREAAMAVDDRAIHI</sequence>
<dbReference type="SUPFAM" id="SSF51905">
    <property type="entry name" value="FAD/NAD(P)-binding domain"/>
    <property type="match status" value="1"/>
</dbReference>
<dbReference type="SUPFAM" id="SSF55424">
    <property type="entry name" value="FAD/NAD-linked reductases, dimerisation (C-terminal) domain"/>
    <property type="match status" value="1"/>
</dbReference>
<proteinExistence type="inferred from homology"/>
<dbReference type="PRINTS" id="PR00368">
    <property type="entry name" value="FADPNR"/>
</dbReference>
<dbReference type="InterPro" id="IPR012999">
    <property type="entry name" value="Pyr_OxRdtase_I_AS"/>
</dbReference>
<keyword evidence="17" id="KW-1185">Reference proteome</keyword>
<dbReference type="PRINTS" id="PR00411">
    <property type="entry name" value="PNDRDTASEI"/>
</dbReference>
<dbReference type="Pfam" id="PF02852">
    <property type="entry name" value="Pyr_redox_dim"/>
    <property type="match status" value="1"/>
</dbReference>
<dbReference type="Gene3D" id="3.30.390.30">
    <property type="match status" value="1"/>
</dbReference>
<keyword evidence="7 13" id="KW-0274">FAD</keyword>
<feature type="domain" description="FAD/NAD(P)-binding" evidence="15">
    <location>
        <begin position="5"/>
        <end position="324"/>
    </location>
</feature>
<comment type="miscellaneous">
    <text evidence="13">The active site is a redox-active disulfide bond.</text>
</comment>
<dbReference type="NCBIfam" id="TIGR01350">
    <property type="entry name" value="lipoamide_DH"/>
    <property type="match status" value="1"/>
</dbReference>
<evidence type="ECO:0000256" key="5">
    <source>
        <dbReference type="ARBA" id="ARBA00022490"/>
    </source>
</evidence>
<evidence type="ECO:0000256" key="12">
    <source>
        <dbReference type="ARBA" id="ARBA00049187"/>
    </source>
</evidence>
<evidence type="ECO:0000256" key="6">
    <source>
        <dbReference type="ARBA" id="ARBA00022630"/>
    </source>
</evidence>
<dbReference type="InterPro" id="IPR023753">
    <property type="entry name" value="FAD/NAD-binding_dom"/>
</dbReference>
<name>A0ABV4U6U5_9BACT</name>
<evidence type="ECO:0000256" key="9">
    <source>
        <dbReference type="ARBA" id="ARBA00023027"/>
    </source>
</evidence>
<keyword evidence="10" id="KW-1015">Disulfide bond</keyword>
<dbReference type="EC" id="1.8.1.4" evidence="3 13"/>
<evidence type="ECO:0000256" key="1">
    <source>
        <dbReference type="ARBA" id="ARBA00004496"/>
    </source>
</evidence>
<comment type="subcellular location">
    <subcellularLocation>
        <location evidence="1">Cytoplasm</location>
    </subcellularLocation>
</comment>
<dbReference type="InterPro" id="IPR016156">
    <property type="entry name" value="FAD/NAD-linked_Rdtase_dimer_sf"/>
</dbReference>
<evidence type="ECO:0000256" key="11">
    <source>
        <dbReference type="ARBA" id="ARBA00023284"/>
    </source>
</evidence>